<evidence type="ECO:0000256" key="1">
    <source>
        <dbReference type="SAM" id="Phobius"/>
    </source>
</evidence>
<accession>A0A2N5S002</accession>
<feature type="transmembrane region" description="Helical" evidence="1">
    <location>
        <begin position="187"/>
        <end position="210"/>
    </location>
</feature>
<feature type="transmembrane region" description="Helical" evidence="1">
    <location>
        <begin position="282"/>
        <end position="303"/>
    </location>
</feature>
<keyword evidence="1" id="KW-0472">Membrane</keyword>
<organism evidence="2 3">
    <name type="scientific">Puccinia coronata f. sp. avenae</name>
    <dbReference type="NCBI Taxonomy" id="200324"/>
    <lineage>
        <taxon>Eukaryota</taxon>
        <taxon>Fungi</taxon>
        <taxon>Dikarya</taxon>
        <taxon>Basidiomycota</taxon>
        <taxon>Pucciniomycotina</taxon>
        <taxon>Pucciniomycetes</taxon>
        <taxon>Pucciniales</taxon>
        <taxon>Pucciniaceae</taxon>
        <taxon>Puccinia</taxon>
    </lineage>
</organism>
<protein>
    <submittedName>
        <fullName evidence="2">Uncharacterized protein</fullName>
    </submittedName>
</protein>
<keyword evidence="1" id="KW-1133">Transmembrane helix</keyword>
<keyword evidence="3" id="KW-1185">Reference proteome</keyword>
<dbReference type="Proteomes" id="UP000235388">
    <property type="component" value="Unassembled WGS sequence"/>
</dbReference>
<dbReference type="EMBL" id="PGCJ01001304">
    <property type="protein sequence ID" value="PLW06563.1"/>
    <property type="molecule type" value="Genomic_DNA"/>
</dbReference>
<feature type="transmembrane region" description="Helical" evidence="1">
    <location>
        <begin position="366"/>
        <end position="388"/>
    </location>
</feature>
<evidence type="ECO:0000313" key="3">
    <source>
        <dbReference type="Proteomes" id="UP000235388"/>
    </source>
</evidence>
<proteinExistence type="predicted"/>
<gene>
    <name evidence="2" type="ORF">PCANC_26020</name>
</gene>
<name>A0A2N5S002_9BASI</name>
<feature type="transmembrane region" description="Helical" evidence="1">
    <location>
        <begin position="45"/>
        <end position="69"/>
    </location>
</feature>
<feature type="transmembrane region" description="Helical" evidence="1">
    <location>
        <begin position="141"/>
        <end position="166"/>
    </location>
</feature>
<dbReference type="AlphaFoldDB" id="A0A2N5S002"/>
<sequence>MKHHLRRFLNKDILSSIPPGVNPFKHLIDLAEPAMSYSLSSFSKLILWVLFVLHCLVVLFCLVVLALLYRRGAKQFLWLVKRLNIEDRNGKNAPLFVANTSVLIPITQCVGSLASQGYIVLVIKNVQTSSDRASHRALTTVMVIMFSCEILTYWALSHCFLVAIYASYRNFSHGTKRAKKWMPSPTLINAVFAIFPICVVTACIAVFTWFDSILNPFMTEVFDIMGTLRQGSSIWDQLRISSTSTVAKHHLVTNLTQVVSRAESAGQNAKIHFRKVVNSFMIVQWVVLAQVFIAALVFGLVFCKLAQRFHEQANQSSTSSVSQSRPIQLRRWRSQEGPPSIIQQSSNRTNKNLIDTARSNRQFRHLIIRALFIVIAMLTTMTNLVWGISGDEKSITNPQLRQLLTWLATVSGAWSAIPISWHCWRLYKEQSGETLLTCPASDSKEDALTVYRKNAPPAQSSQPALDEIKIERGLNVSSPLNFTKALEDVSSVRGSLGDSLRNFSP</sequence>
<feature type="transmembrane region" description="Helical" evidence="1">
    <location>
        <begin position="403"/>
        <end position="424"/>
    </location>
</feature>
<evidence type="ECO:0000313" key="2">
    <source>
        <dbReference type="EMBL" id="PLW06563.1"/>
    </source>
</evidence>
<keyword evidence="1" id="KW-0812">Transmembrane</keyword>
<reference evidence="2 3" key="1">
    <citation type="submission" date="2017-11" db="EMBL/GenBank/DDBJ databases">
        <title>De novo assembly and phasing of dikaryotic genomes from two isolates of Puccinia coronata f. sp. avenae, the causal agent of oat crown rust.</title>
        <authorList>
            <person name="Miller M.E."/>
            <person name="Zhang Y."/>
            <person name="Omidvar V."/>
            <person name="Sperschneider J."/>
            <person name="Schwessinger B."/>
            <person name="Raley C."/>
            <person name="Palmer J.M."/>
            <person name="Garnica D."/>
            <person name="Upadhyaya N."/>
            <person name="Rathjen J."/>
            <person name="Taylor J.M."/>
            <person name="Park R.F."/>
            <person name="Dodds P.N."/>
            <person name="Hirsch C.D."/>
            <person name="Kianian S.F."/>
            <person name="Figueroa M."/>
        </authorList>
    </citation>
    <scope>NUCLEOTIDE SEQUENCE [LARGE SCALE GENOMIC DNA]</scope>
    <source>
        <strain evidence="2">12NC29</strain>
    </source>
</reference>
<comment type="caution">
    <text evidence="2">The sequence shown here is derived from an EMBL/GenBank/DDBJ whole genome shotgun (WGS) entry which is preliminary data.</text>
</comment>